<sequence>MGFPSTANNNVTQRKQHQNKRLTFSMPCIFLPLLSSTHQSWSPETLFSSFYHSYFSLHRKRLPLGAKMLLSLSLRSLVISALSLTSLVIVTTIANPIPQPKTDVYTPYRGELIGYMGFHDPASQERGVKDGKLILEVTDSMYISPVFDKPLHLNPKKPDYTTRECAISDVNGLIGEAQARDVLTYYEYNETLPGKYDPSSQHLIMFSPWMTIGKALLASHPPILLCGSLGTNRHSVDWSRWGIKNYPKGPNT</sequence>
<dbReference type="AlphaFoldDB" id="A0A9W9DI44"/>
<comment type="caution">
    <text evidence="1">The sequence shown here is derived from an EMBL/GenBank/DDBJ whole genome shotgun (WGS) entry which is preliminary data.</text>
</comment>
<evidence type="ECO:0000313" key="1">
    <source>
        <dbReference type="EMBL" id="KAJ4471681.1"/>
    </source>
</evidence>
<gene>
    <name evidence="1" type="ORF">C8J55DRAFT_520577</name>
</gene>
<organism evidence="1 2">
    <name type="scientific">Lentinula lateritia</name>
    <dbReference type="NCBI Taxonomy" id="40482"/>
    <lineage>
        <taxon>Eukaryota</taxon>
        <taxon>Fungi</taxon>
        <taxon>Dikarya</taxon>
        <taxon>Basidiomycota</taxon>
        <taxon>Agaricomycotina</taxon>
        <taxon>Agaricomycetes</taxon>
        <taxon>Agaricomycetidae</taxon>
        <taxon>Agaricales</taxon>
        <taxon>Marasmiineae</taxon>
        <taxon>Omphalotaceae</taxon>
        <taxon>Lentinula</taxon>
    </lineage>
</organism>
<dbReference type="Proteomes" id="UP001150238">
    <property type="component" value="Unassembled WGS sequence"/>
</dbReference>
<name>A0A9W9DI44_9AGAR</name>
<evidence type="ECO:0000313" key="2">
    <source>
        <dbReference type="Proteomes" id="UP001150238"/>
    </source>
</evidence>
<dbReference type="EMBL" id="JANVFS010000028">
    <property type="protein sequence ID" value="KAJ4471681.1"/>
    <property type="molecule type" value="Genomic_DNA"/>
</dbReference>
<protein>
    <submittedName>
        <fullName evidence="1">Uncharacterized protein</fullName>
    </submittedName>
</protein>
<reference evidence="1" key="2">
    <citation type="journal article" date="2023" name="Proc. Natl. Acad. Sci. U.S.A.">
        <title>A global phylogenomic analysis of the shiitake genus Lentinula.</title>
        <authorList>
            <person name="Sierra-Patev S."/>
            <person name="Min B."/>
            <person name="Naranjo-Ortiz M."/>
            <person name="Looney B."/>
            <person name="Konkel Z."/>
            <person name="Slot J.C."/>
            <person name="Sakamoto Y."/>
            <person name="Steenwyk J.L."/>
            <person name="Rokas A."/>
            <person name="Carro J."/>
            <person name="Camarero S."/>
            <person name="Ferreira P."/>
            <person name="Molpeceres G."/>
            <person name="Ruiz-Duenas F.J."/>
            <person name="Serrano A."/>
            <person name="Henrissat B."/>
            <person name="Drula E."/>
            <person name="Hughes K.W."/>
            <person name="Mata J.L."/>
            <person name="Ishikawa N.K."/>
            <person name="Vargas-Isla R."/>
            <person name="Ushijima S."/>
            <person name="Smith C.A."/>
            <person name="Donoghue J."/>
            <person name="Ahrendt S."/>
            <person name="Andreopoulos W."/>
            <person name="He G."/>
            <person name="LaButti K."/>
            <person name="Lipzen A."/>
            <person name="Ng V."/>
            <person name="Riley R."/>
            <person name="Sandor L."/>
            <person name="Barry K."/>
            <person name="Martinez A.T."/>
            <person name="Xiao Y."/>
            <person name="Gibbons J.G."/>
            <person name="Terashima K."/>
            <person name="Grigoriev I.V."/>
            <person name="Hibbett D."/>
        </authorList>
    </citation>
    <scope>NUCLEOTIDE SEQUENCE</scope>
    <source>
        <strain evidence="1">Sp2 HRB7682 ss15</strain>
    </source>
</reference>
<proteinExistence type="predicted"/>
<reference evidence="1" key="1">
    <citation type="submission" date="2022-08" db="EMBL/GenBank/DDBJ databases">
        <authorList>
            <consortium name="DOE Joint Genome Institute"/>
            <person name="Min B."/>
            <person name="Riley R."/>
            <person name="Sierra-Patev S."/>
            <person name="Naranjo-Ortiz M."/>
            <person name="Looney B."/>
            <person name="Konkel Z."/>
            <person name="Slot J.C."/>
            <person name="Sakamoto Y."/>
            <person name="Steenwyk J.L."/>
            <person name="Rokas A."/>
            <person name="Carro J."/>
            <person name="Camarero S."/>
            <person name="Ferreira P."/>
            <person name="Molpeceres G."/>
            <person name="Ruiz-Duenas F.J."/>
            <person name="Serrano A."/>
            <person name="Henrissat B."/>
            <person name="Drula E."/>
            <person name="Hughes K.W."/>
            <person name="Mata J.L."/>
            <person name="Ishikawa N.K."/>
            <person name="Vargas-Isla R."/>
            <person name="Ushijima S."/>
            <person name="Smith C.A."/>
            <person name="Ahrendt S."/>
            <person name="Andreopoulos W."/>
            <person name="He G."/>
            <person name="Labutti K."/>
            <person name="Lipzen A."/>
            <person name="Ng V."/>
            <person name="Sandor L."/>
            <person name="Barry K."/>
            <person name="Martinez A.T."/>
            <person name="Xiao Y."/>
            <person name="Gibbons J.G."/>
            <person name="Terashima K."/>
            <person name="Hibbett D.S."/>
            <person name="Grigoriev I.V."/>
        </authorList>
    </citation>
    <scope>NUCLEOTIDE SEQUENCE</scope>
    <source>
        <strain evidence="1">Sp2 HRB7682 ss15</strain>
    </source>
</reference>
<accession>A0A9W9DI44</accession>